<gene>
    <name evidence="3" type="ORF">EOD43_02565</name>
</gene>
<reference evidence="3 4" key="1">
    <citation type="submission" date="2019-01" db="EMBL/GenBank/DDBJ databases">
        <authorList>
            <person name="Chen W.-M."/>
        </authorList>
    </citation>
    <scope>NUCLEOTIDE SEQUENCE [LARGE SCALE GENOMIC DNA]</scope>
    <source>
        <strain evidence="3 4">CCP-7</strain>
    </source>
</reference>
<accession>A0A437M550</accession>
<keyword evidence="1" id="KW-0812">Transmembrane</keyword>
<comment type="caution">
    <text evidence="3">The sequence shown here is derived from an EMBL/GenBank/DDBJ whole genome shotgun (WGS) entry which is preliminary data.</text>
</comment>
<dbReference type="OrthoDB" id="7173339at2"/>
<evidence type="ECO:0000313" key="3">
    <source>
        <dbReference type="EMBL" id="RVT92818.1"/>
    </source>
</evidence>
<name>A0A437M550_9SPHN</name>
<dbReference type="Proteomes" id="UP000282971">
    <property type="component" value="Unassembled WGS sequence"/>
</dbReference>
<sequence>MAVSPNNDEAFLREVDEELRRDELLSLWKRYGRIGLIAIGVALVLFAGFLFWQHQQQKGREAEGEQLSAAIADLQAQRNDPAGVKLKELIDGGNPAYVAVARFDLATLAAQKNDLKRASKIYGEIVADAKAPKPYRDLALLRQTSLDFDTLPPATVIERLKPLAVEGNAWFGSAGEMTAMAYLAMNNRKDAGRLFAAIAADTKQPETLRARASRLANSLGVDTAAPAQTAEAE</sequence>
<feature type="domain" description="Ancillary SecYEG translocon subunit/Cell division coordinator CpoB TPR" evidence="2">
    <location>
        <begin position="28"/>
        <end position="200"/>
    </location>
</feature>
<protein>
    <submittedName>
        <fullName evidence="3">Tetratricopeptide repeat protein</fullName>
    </submittedName>
</protein>
<keyword evidence="1" id="KW-1133">Transmembrane helix</keyword>
<evidence type="ECO:0000259" key="2">
    <source>
        <dbReference type="Pfam" id="PF09976"/>
    </source>
</evidence>
<dbReference type="Pfam" id="PF09976">
    <property type="entry name" value="TPR_21"/>
    <property type="match status" value="1"/>
</dbReference>
<proteinExistence type="predicted"/>
<dbReference type="InterPro" id="IPR018704">
    <property type="entry name" value="SecYEG/CpoB_TPR"/>
</dbReference>
<dbReference type="RefSeq" id="WP_127740805.1">
    <property type="nucleotide sequence ID" value="NZ_SACN01000001.1"/>
</dbReference>
<keyword evidence="1" id="KW-0472">Membrane</keyword>
<dbReference type="AlphaFoldDB" id="A0A437M550"/>
<feature type="transmembrane region" description="Helical" evidence="1">
    <location>
        <begin position="31"/>
        <end position="52"/>
    </location>
</feature>
<dbReference type="EMBL" id="SACN01000001">
    <property type="protein sequence ID" value="RVT92818.1"/>
    <property type="molecule type" value="Genomic_DNA"/>
</dbReference>
<evidence type="ECO:0000256" key="1">
    <source>
        <dbReference type="SAM" id="Phobius"/>
    </source>
</evidence>
<organism evidence="3 4">
    <name type="scientific">Sphingomonas crocodyli</name>
    <dbReference type="NCBI Taxonomy" id="1979270"/>
    <lineage>
        <taxon>Bacteria</taxon>
        <taxon>Pseudomonadati</taxon>
        <taxon>Pseudomonadota</taxon>
        <taxon>Alphaproteobacteria</taxon>
        <taxon>Sphingomonadales</taxon>
        <taxon>Sphingomonadaceae</taxon>
        <taxon>Sphingomonas</taxon>
    </lineage>
</organism>
<evidence type="ECO:0000313" key="4">
    <source>
        <dbReference type="Proteomes" id="UP000282971"/>
    </source>
</evidence>
<keyword evidence="4" id="KW-1185">Reference proteome</keyword>